<dbReference type="EnsemblMetazoa" id="CapteT94413">
    <property type="protein sequence ID" value="CapteP94413"/>
    <property type="gene ID" value="CapteG94413"/>
</dbReference>
<dbReference type="STRING" id="283909.R7V3K0"/>
<feature type="transmembrane region" description="Helical" evidence="11">
    <location>
        <begin position="802"/>
        <end position="827"/>
    </location>
</feature>
<evidence type="ECO:0000256" key="7">
    <source>
        <dbReference type="ARBA" id="ARBA00022824"/>
    </source>
</evidence>
<keyword evidence="6 11" id="KW-0812">Transmembrane</keyword>
<keyword evidence="4" id="KW-0337">GPI-anchor biosynthesis</keyword>
<evidence type="ECO:0000313" key="15">
    <source>
        <dbReference type="Proteomes" id="UP000014760"/>
    </source>
</evidence>
<protein>
    <recommendedName>
        <fullName evidence="12">GPI ethanolamine phosphate transferase 2 C-terminal domain-containing protein</fullName>
    </recommendedName>
</protein>
<dbReference type="InterPro" id="IPR037674">
    <property type="entry name" value="PIG-G_N"/>
</dbReference>
<dbReference type="OMA" id="RVKFGHD"/>
<evidence type="ECO:0000256" key="3">
    <source>
        <dbReference type="ARBA" id="ARBA00005315"/>
    </source>
</evidence>
<evidence type="ECO:0000259" key="12">
    <source>
        <dbReference type="Pfam" id="PF19316"/>
    </source>
</evidence>
<evidence type="ECO:0000256" key="1">
    <source>
        <dbReference type="ARBA" id="ARBA00004477"/>
    </source>
</evidence>
<keyword evidence="5" id="KW-0808">Transferase</keyword>
<evidence type="ECO:0000313" key="14">
    <source>
        <dbReference type="EnsemblMetazoa" id="CapteP94413"/>
    </source>
</evidence>
<dbReference type="GO" id="GO:0005789">
    <property type="term" value="C:endoplasmic reticulum membrane"/>
    <property type="evidence" value="ECO:0007669"/>
    <property type="project" value="UniProtKB-SubCell"/>
</dbReference>
<dbReference type="SUPFAM" id="SSF53649">
    <property type="entry name" value="Alkaline phosphatase-like"/>
    <property type="match status" value="1"/>
</dbReference>
<gene>
    <name evidence="13" type="ORF">CAPTEDRAFT_94413</name>
</gene>
<dbReference type="OrthoDB" id="272139at2759"/>
<feature type="transmembrane region" description="Helical" evidence="11">
    <location>
        <begin position="6"/>
        <end position="28"/>
    </location>
</feature>
<dbReference type="PANTHER" id="PTHR23072">
    <property type="entry name" value="PHOSPHATIDYLINOSITOL GLYCAN-RELATED"/>
    <property type="match status" value="1"/>
</dbReference>
<comment type="similarity">
    <text evidence="3">Belongs to the PIGG/PIGN/PIGO family. PIGG subfamily.</text>
</comment>
<feature type="transmembrane region" description="Helical" evidence="11">
    <location>
        <begin position="883"/>
        <end position="903"/>
    </location>
</feature>
<keyword evidence="15" id="KW-1185">Reference proteome</keyword>
<reference evidence="15" key="1">
    <citation type="submission" date="2012-12" db="EMBL/GenBank/DDBJ databases">
        <authorList>
            <person name="Hellsten U."/>
            <person name="Grimwood J."/>
            <person name="Chapman J.A."/>
            <person name="Shapiro H."/>
            <person name="Aerts A."/>
            <person name="Otillar R.P."/>
            <person name="Terry A.Y."/>
            <person name="Boore J.L."/>
            <person name="Simakov O."/>
            <person name="Marletaz F."/>
            <person name="Cho S.-J."/>
            <person name="Edsinger-Gonzales E."/>
            <person name="Havlak P."/>
            <person name="Kuo D.-H."/>
            <person name="Larsson T."/>
            <person name="Lv J."/>
            <person name="Arendt D."/>
            <person name="Savage R."/>
            <person name="Osoegawa K."/>
            <person name="de Jong P."/>
            <person name="Lindberg D.R."/>
            <person name="Seaver E.C."/>
            <person name="Weisblat D.A."/>
            <person name="Putnam N.H."/>
            <person name="Grigoriev I.V."/>
            <person name="Rokhsar D.S."/>
        </authorList>
    </citation>
    <scope>NUCLEOTIDE SEQUENCE</scope>
    <source>
        <strain evidence="15">I ESC-2004</strain>
    </source>
</reference>
<dbReference type="PANTHER" id="PTHR23072:SF0">
    <property type="entry name" value="GPI ETHANOLAMINE PHOSPHATE TRANSFERASE 2"/>
    <property type="match status" value="1"/>
</dbReference>
<feature type="transmembrane region" description="Helical" evidence="11">
    <location>
        <begin position="839"/>
        <end position="863"/>
    </location>
</feature>
<keyword evidence="10" id="KW-0325">Glycoprotein</keyword>
<reference evidence="14" key="3">
    <citation type="submission" date="2015-06" db="UniProtKB">
        <authorList>
            <consortium name="EnsemblMetazoa"/>
        </authorList>
    </citation>
    <scope>IDENTIFICATION</scope>
</reference>
<dbReference type="EMBL" id="AMQN01006072">
    <property type="status" value="NOT_ANNOTATED_CDS"/>
    <property type="molecule type" value="Genomic_DNA"/>
</dbReference>
<dbReference type="Pfam" id="PF01663">
    <property type="entry name" value="Phosphodiest"/>
    <property type="match status" value="1"/>
</dbReference>
<comment type="subcellular location">
    <subcellularLocation>
        <location evidence="1">Endoplasmic reticulum membrane</location>
        <topology evidence="1">Multi-pass membrane protein</topology>
    </subcellularLocation>
</comment>
<evidence type="ECO:0000256" key="4">
    <source>
        <dbReference type="ARBA" id="ARBA00022502"/>
    </source>
</evidence>
<dbReference type="Gene3D" id="3.40.720.10">
    <property type="entry name" value="Alkaline Phosphatase, subunit A"/>
    <property type="match status" value="1"/>
</dbReference>
<feature type="transmembrane region" description="Helical" evidence="11">
    <location>
        <begin position="591"/>
        <end position="610"/>
    </location>
</feature>
<evidence type="ECO:0000256" key="2">
    <source>
        <dbReference type="ARBA" id="ARBA00004687"/>
    </source>
</evidence>
<evidence type="ECO:0000256" key="9">
    <source>
        <dbReference type="ARBA" id="ARBA00023136"/>
    </source>
</evidence>
<feature type="transmembrane region" description="Helical" evidence="11">
    <location>
        <begin position="552"/>
        <end position="570"/>
    </location>
</feature>
<proteinExistence type="inferred from homology"/>
<dbReference type="CDD" id="cd16024">
    <property type="entry name" value="GPI_EPT_2"/>
    <property type="match status" value="1"/>
</dbReference>
<dbReference type="InterPro" id="IPR045687">
    <property type="entry name" value="PIGG/GPI7_C"/>
</dbReference>
<keyword evidence="7" id="KW-0256">Endoplasmic reticulum</keyword>
<feature type="domain" description="GPI ethanolamine phosphate transferase 2 C-terminal" evidence="12">
    <location>
        <begin position="501"/>
        <end position="882"/>
    </location>
</feature>
<dbReference type="GO" id="GO:0051267">
    <property type="term" value="F:CP2 mannose-ethanolamine phosphotransferase activity"/>
    <property type="evidence" value="ECO:0007669"/>
    <property type="project" value="TreeGrafter"/>
</dbReference>
<feature type="transmembrane region" description="Helical" evidence="11">
    <location>
        <begin position="422"/>
        <end position="445"/>
    </location>
</feature>
<evidence type="ECO:0000256" key="10">
    <source>
        <dbReference type="ARBA" id="ARBA00023180"/>
    </source>
</evidence>
<evidence type="ECO:0000313" key="13">
    <source>
        <dbReference type="EMBL" id="ELU10380.1"/>
    </source>
</evidence>
<evidence type="ECO:0000256" key="11">
    <source>
        <dbReference type="SAM" id="Phobius"/>
    </source>
</evidence>
<dbReference type="InterPro" id="IPR039527">
    <property type="entry name" value="PIGG/GPI7"/>
</dbReference>
<dbReference type="FunCoup" id="R7V3K0">
    <property type="interactions" value="803"/>
</dbReference>
<dbReference type="Proteomes" id="UP000014760">
    <property type="component" value="Unassembled WGS sequence"/>
</dbReference>
<dbReference type="InterPro" id="IPR002591">
    <property type="entry name" value="Phosphodiest/P_Trfase"/>
</dbReference>
<feature type="transmembrane region" description="Helical" evidence="11">
    <location>
        <begin position="724"/>
        <end position="745"/>
    </location>
</feature>
<dbReference type="AlphaFoldDB" id="R7V3K0"/>
<keyword evidence="8 11" id="KW-1133">Transmembrane helix</keyword>
<dbReference type="EMBL" id="KB297541">
    <property type="protein sequence ID" value="ELU10380.1"/>
    <property type="molecule type" value="Genomic_DNA"/>
</dbReference>
<feature type="transmembrane region" description="Helical" evidence="11">
    <location>
        <begin position="765"/>
        <end position="782"/>
    </location>
</feature>
<organism evidence="13">
    <name type="scientific">Capitella teleta</name>
    <name type="common">Polychaete worm</name>
    <dbReference type="NCBI Taxonomy" id="283909"/>
    <lineage>
        <taxon>Eukaryota</taxon>
        <taxon>Metazoa</taxon>
        <taxon>Spiralia</taxon>
        <taxon>Lophotrochozoa</taxon>
        <taxon>Annelida</taxon>
        <taxon>Polychaeta</taxon>
        <taxon>Sedentaria</taxon>
        <taxon>Scolecida</taxon>
        <taxon>Capitellidae</taxon>
        <taxon>Capitella</taxon>
    </lineage>
</organism>
<feature type="transmembrane region" description="Helical" evidence="11">
    <location>
        <begin position="451"/>
        <end position="479"/>
    </location>
</feature>
<evidence type="ECO:0000256" key="6">
    <source>
        <dbReference type="ARBA" id="ARBA00022692"/>
    </source>
</evidence>
<dbReference type="InterPro" id="IPR017850">
    <property type="entry name" value="Alkaline_phosphatase_core_sf"/>
</dbReference>
<dbReference type="GO" id="GO:0006506">
    <property type="term" value="P:GPI anchor biosynthetic process"/>
    <property type="evidence" value="ECO:0007669"/>
    <property type="project" value="UniProtKB-UniPathway"/>
</dbReference>
<evidence type="ECO:0000256" key="5">
    <source>
        <dbReference type="ARBA" id="ARBA00022679"/>
    </source>
</evidence>
<sequence length="910" mass="101783">MKPPLFLIICIATELLGLSIFFLGFFPFKSPVHGSASHDAFPAEPFFPNSSLSPPFFNRMVFVLIDALREDFALCSDDDPRMNFVCSKVADGRARAFRAMAHSPTVTMPRIKALMSGGIPGFVDVVMNFGSSAMTSDNLMTQLLHQNRKLVFYGDDTWMRLFPKHFIRSEGTTSFFVADYTEVDDNVTRHLDPELSFSDWDILVLHYLGLDHIGHLAGPHSPLVRPKLKEMDSVVERIFTSLQGSDVRSLLVVCGDHGMTAAGGHGGSSLSETATPLILLSPHWPTNNGEFMYPCFLERSEVHQIDMTPTLASLLGVPIPQNNLGTLIADAFEGFPARTKLSFAFKNAQQLVQVLNESMSDVSKEPSYQSYQHTRSAHHKWLVSDHDDRTSDLLADKILLQYVKAMNLMKEKLASNLTRYDLHAMAVGVFLIWMVRLLPVPLLYLSLCKQVLIALLTFDLTLSVTVAPFVMAVFTVITLMGHTAVCTSPHASPLLCSLTFTSLVLVAVSTLLACVLLLTQKSIPSLRVCPTSIAFLPSGVLSTSCIEEEHQVWYHWTTTLFFLMAASMVLDLRGPSPRPSSVSRVLTSQSFLVLLLLMILCRLARAWNRTGDKWKHLPDIGDWLMQPEHHWALSLCACASLIAIALLASERGSSQKENLLRWICCVSIYCHRAQNGALWLPLFSHDARAVVFARIAYSCILLLTASSVYQTLKGHSSWKGLQSSWVLLMSLLLRPHNLTLVAVIYLQSKCLGYISRHFRRMPSEFLAIMYSWMGSAAFFYQGNSNSVSSVDVSAGYVGLLDYRPLLIGLLITMATYSGPIFWFISLMRELTHTSSLQPCFLRVAHCLLFIRALPLSIYVIFITSERFHLFIWSVFSPKLLYEGTHLVMSSCFCLCLIIQHFFIKTKSQIS</sequence>
<dbReference type="Pfam" id="PF19316">
    <property type="entry name" value="PIGO_PIGG"/>
    <property type="match status" value="1"/>
</dbReference>
<name>R7V3K0_CAPTE</name>
<keyword evidence="9 11" id="KW-0472">Membrane</keyword>
<reference evidence="13 15" key="2">
    <citation type="journal article" date="2013" name="Nature">
        <title>Insights into bilaterian evolution from three spiralian genomes.</title>
        <authorList>
            <person name="Simakov O."/>
            <person name="Marletaz F."/>
            <person name="Cho S.J."/>
            <person name="Edsinger-Gonzales E."/>
            <person name="Havlak P."/>
            <person name="Hellsten U."/>
            <person name="Kuo D.H."/>
            <person name="Larsson T."/>
            <person name="Lv J."/>
            <person name="Arendt D."/>
            <person name="Savage R."/>
            <person name="Osoegawa K."/>
            <person name="de Jong P."/>
            <person name="Grimwood J."/>
            <person name="Chapman J.A."/>
            <person name="Shapiro H."/>
            <person name="Aerts A."/>
            <person name="Otillar R.P."/>
            <person name="Terry A.Y."/>
            <person name="Boore J.L."/>
            <person name="Grigoriev I.V."/>
            <person name="Lindberg D.R."/>
            <person name="Seaver E.C."/>
            <person name="Weisblat D.A."/>
            <person name="Putnam N.H."/>
            <person name="Rokhsar D.S."/>
        </authorList>
    </citation>
    <scope>NUCLEOTIDE SEQUENCE</scope>
    <source>
        <strain evidence="13 15">I ESC-2004</strain>
    </source>
</reference>
<feature type="transmembrane region" description="Helical" evidence="11">
    <location>
        <begin position="691"/>
        <end position="712"/>
    </location>
</feature>
<feature type="transmembrane region" description="Helical" evidence="11">
    <location>
        <begin position="491"/>
        <end position="518"/>
    </location>
</feature>
<comment type="pathway">
    <text evidence="2">Glycolipid biosynthesis; glycosylphosphatidylinositol-anchor biosynthesis.</text>
</comment>
<dbReference type="UniPathway" id="UPA00196"/>
<evidence type="ECO:0000256" key="8">
    <source>
        <dbReference type="ARBA" id="ARBA00022989"/>
    </source>
</evidence>
<dbReference type="HOGENOM" id="CLU_004770_4_0_1"/>
<accession>R7V3K0</accession>
<dbReference type="EMBL" id="AMQN01006071">
    <property type="status" value="NOT_ANNOTATED_CDS"/>
    <property type="molecule type" value="Genomic_DNA"/>
</dbReference>